<dbReference type="HAMAP" id="MF_02112">
    <property type="entry name" value="ARC_ATPase"/>
    <property type="match status" value="1"/>
</dbReference>
<dbReference type="InterPro" id="IPR027417">
    <property type="entry name" value="P-loop_NTPase"/>
</dbReference>
<protein>
    <recommendedName>
        <fullName evidence="6">AAA ATPase forming ring-shaped complexes</fullName>
        <shortName evidence="6">ARC</shortName>
    </recommendedName>
</protein>
<feature type="coiled-coil region" evidence="6">
    <location>
        <begin position="47"/>
        <end position="95"/>
    </location>
</feature>
<keyword evidence="5" id="KW-0143">Chaperone</keyword>
<dbReference type="EMBL" id="WWHY01000001">
    <property type="protein sequence ID" value="MYR34731.1"/>
    <property type="molecule type" value="Genomic_DNA"/>
</dbReference>
<evidence type="ECO:0000256" key="2">
    <source>
        <dbReference type="ARBA" id="ARBA00022840"/>
    </source>
</evidence>
<evidence type="ECO:0000256" key="4">
    <source>
        <dbReference type="ARBA" id="ARBA00023054"/>
    </source>
</evidence>
<dbReference type="Gene3D" id="1.20.5.170">
    <property type="match status" value="1"/>
</dbReference>
<dbReference type="GO" id="GO:0000502">
    <property type="term" value="C:proteasome complex"/>
    <property type="evidence" value="ECO:0007669"/>
    <property type="project" value="UniProtKB-KW"/>
</dbReference>
<dbReference type="SUPFAM" id="SSF52540">
    <property type="entry name" value="P-loop containing nucleoside triphosphate hydrolases"/>
    <property type="match status" value="1"/>
</dbReference>
<evidence type="ECO:0000256" key="8">
    <source>
        <dbReference type="SAM" id="MobiDB-lite"/>
    </source>
</evidence>
<keyword evidence="13" id="KW-1185">Reference proteome</keyword>
<keyword evidence="1 6" id="KW-0547">Nucleotide-binding</keyword>
<dbReference type="PROSITE" id="PS00674">
    <property type="entry name" value="AAA"/>
    <property type="match status" value="1"/>
</dbReference>
<comment type="caution">
    <text evidence="11">The sequence shown here is derived from an EMBL/GenBank/DDBJ whole genome shotgun (WGS) entry which is preliminary data.</text>
</comment>
<feature type="region of interest" description="Disordered" evidence="8">
    <location>
        <begin position="1"/>
        <end position="20"/>
    </location>
</feature>
<sequence>MADVAEREDERQSDRDREVAELTAQVSYMEKELSVVRRKLADSPRHVRLLEERLREVQADLAAANGQNERLVSTLKEAREQIVALKEEVDRLAQPPSGFGVYLGSREDDTVEIFTNGRKMRVNVSPSVDLETLRPGQEVMLNEAFNVVEVESFETVGEVVMLKEILEDGERALVISHHDEERIVRLAEPLRDEPIRPGDSLLLEPRSGYVYERIPKSEVEELILEEVPDIAYTDIGGLAGQIEMIRDAVELPYLYKELFYEHRLRPPKGVLLYGPPGCGKTLIAKAVANSLAKQVAERTGRDVGKSFFLNIKGPELLNKYVGETERHIRLVFQRAREKASEGTPVIVFFDEMDSIFRTRGSGVSSDVENTIVPQLLSEIDGVEGLENVIVIGASNREDMIDPAILRPGRLDVKIKIERPDAEAARDIFGKYITSDLPLNEEDLVEHGGSAKATVDAMIQRVVERMYTEGEENRFLEVTYANGDKEVLYFKDFNSGAMIENIVSRAKKMAIKDFIDNRSKGIRVSHLLQACVDEFSENEDLPNTTNPDDWARISGKKGERIVYIRTLVTGKKGADAGRSIDTVANTGQYL</sequence>
<dbReference type="EMBL" id="JAYMRS010000001">
    <property type="protein sequence ID" value="MFB8766184.1"/>
    <property type="molecule type" value="Genomic_DNA"/>
</dbReference>
<dbReference type="InterPro" id="IPR022482">
    <property type="entry name" value="Proteasome_ATPase"/>
</dbReference>
<feature type="domain" description="AAA+ ATPase" evidence="9">
    <location>
        <begin position="266"/>
        <end position="420"/>
    </location>
</feature>
<reference evidence="10 13" key="2">
    <citation type="submission" date="2024-01" db="EMBL/GenBank/DDBJ databases">
        <title>Genome mining of biosynthetic gene clusters to explore secondary metabolites of Streptomyces sp.</title>
        <authorList>
            <person name="Baig A."/>
            <person name="Ajitkumar Shintre N."/>
            <person name="Kumar H."/>
            <person name="Anbarasu A."/>
            <person name="Ramaiah S."/>
        </authorList>
    </citation>
    <scope>NUCLEOTIDE SEQUENCE [LARGE SCALE GENOMIC DNA]</scope>
    <source>
        <strain evidence="10 13">A01</strain>
    </source>
</reference>
<evidence type="ECO:0000313" key="12">
    <source>
        <dbReference type="Proteomes" id="UP000467124"/>
    </source>
</evidence>
<dbReference type="Proteomes" id="UP000467124">
    <property type="component" value="Unassembled WGS sequence"/>
</dbReference>
<dbReference type="InterPro" id="IPR012340">
    <property type="entry name" value="NA-bd_OB-fold"/>
</dbReference>
<organism evidence="11 12">
    <name type="scientific">Nocardiopsis alba</name>
    <dbReference type="NCBI Taxonomy" id="53437"/>
    <lineage>
        <taxon>Bacteria</taxon>
        <taxon>Bacillati</taxon>
        <taxon>Actinomycetota</taxon>
        <taxon>Actinomycetes</taxon>
        <taxon>Streptosporangiales</taxon>
        <taxon>Nocardiopsidaceae</taxon>
        <taxon>Nocardiopsis</taxon>
    </lineage>
</organism>
<accession>A0A7K2IXM7</accession>
<dbReference type="RefSeq" id="WP_081536535.1">
    <property type="nucleotide sequence ID" value="NZ_BAZE01000001.1"/>
</dbReference>
<name>A0A7K2IXM7_9ACTN</name>
<dbReference type="InterPro" id="IPR041626">
    <property type="entry name" value="Prot_ATP_ID_OB_N"/>
</dbReference>
<dbReference type="PANTHER" id="PTHR23077:SF144">
    <property type="entry name" value="PROTEASOME-ASSOCIATED ATPASE"/>
    <property type="match status" value="1"/>
</dbReference>
<dbReference type="GO" id="GO:0005524">
    <property type="term" value="F:ATP binding"/>
    <property type="evidence" value="ECO:0007669"/>
    <property type="project" value="UniProtKB-UniRule"/>
</dbReference>
<gene>
    <name evidence="6 11" type="primary">arc</name>
    <name evidence="11" type="ORF">GTW20_21370</name>
    <name evidence="10" type="ORF">VSQ78_00615</name>
</gene>
<evidence type="ECO:0000313" key="13">
    <source>
        <dbReference type="Proteomes" id="UP001585053"/>
    </source>
</evidence>
<dbReference type="Gene3D" id="3.40.50.300">
    <property type="entry name" value="P-loop containing nucleotide triphosphate hydrolases"/>
    <property type="match status" value="1"/>
</dbReference>
<evidence type="ECO:0000256" key="6">
    <source>
        <dbReference type="HAMAP-Rule" id="MF_02112"/>
    </source>
</evidence>
<dbReference type="Gene3D" id="1.10.8.60">
    <property type="match status" value="1"/>
</dbReference>
<feature type="binding site" evidence="6">
    <location>
        <begin position="277"/>
        <end position="282"/>
    </location>
    <ligand>
        <name>ATP</name>
        <dbReference type="ChEBI" id="CHEBI:30616"/>
    </ligand>
</feature>
<evidence type="ECO:0000256" key="7">
    <source>
        <dbReference type="RuleBase" id="RU003651"/>
    </source>
</evidence>
<dbReference type="GO" id="GO:0016887">
    <property type="term" value="F:ATP hydrolysis activity"/>
    <property type="evidence" value="ECO:0007669"/>
    <property type="project" value="UniProtKB-UniRule"/>
</dbReference>
<dbReference type="InterPro" id="IPR032501">
    <property type="entry name" value="Prot_ATP_ID_OB_2nd"/>
</dbReference>
<proteinExistence type="inferred from homology"/>
<evidence type="ECO:0000256" key="1">
    <source>
        <dbReference type="ARBA" id="ARBA00022741"/>
    </source>
</evidence>
<dbReference type="Gene3D" id="2.40.50.140">
    <property type="entry name" value="Nucleic acid-binding proteins"/>
    <property type="match status" value="2"/>
</dbReference>
<keyword evidence="2 6" id="KW-0067">ATP-binding</keyword>
<dbReference type="SMART" id="SM00382">
    <property type="entry name" value="AAA"/>
    <property type="match status" value="1"/>
</dbReference>
<evidence type="ECO:0000259" key="9">
    <source>
        <dbReference type="SMART" id="SM00382"/>
    </source>
</evidence>
<reference evidence="11 12" key="1">
    <citation type="journal article" date="2019" name="Nat. Commun.">
        <title>The antimicrobial potential of Streptomyces from insect microbiomes.</title>
        <authorList>
            <person name="Chevrette M.G."/>
            <person name="Carlson C.M."/>
            <person name="Ortega H.E."/>
            <person name="Thomas C."/>
            <person name="Ananiev G.E."/>
            <person name="Barns K.J."/>
            <person name="Book A.J."/>
            <person name="Cagnazzo J."/>
            <person name="Carlos C."/>
            <person name="Flanigan W."/>
            <person name="Grubbs K.J."/>
            <person name="Horn H.A."/>
            <person name="Hoffmann F.M."/>
            <person name="Klassen J.L."/>
            <person name="Knack J.J."/>
            <person name="Lewin G.R."/>
            <person name="McDonald B.R."/>
            <person name="Muller L."/>
            <person name="Melo W.G.P."/>
            <person name="Pinto-Tomas A.A."/>
            <person name="Schmitz A."/>
            <person name="Wendt-Pienkowski E."/>
            <person name="Wildman S."/>
            <person name="Zhao M."/>
            <person name="Zhang F."/>
            <person name="Bugni T.S."/>
            <person name="Andes D.R."/>
            <person name="Pupo M.T."/>
            <person name="Currie C.R."/>
        </authorList>
    </citation>
    <scope>NUCLEOTIDE SEQUENCE [LARGE SCALE GENOMIC DNA]</scope>
    <source>
        <strain evidence="11 12">SID5840</strain>
    </source>
</reference>
<dbReference type="GO" id="GO:0016853">
    <property type="term" value="F:isomerase activity"/>
    <property type="evidence" value="ECO:0007669"/>
    <property type="project" value="UniProtKB-KW"/>
</dbReference>
<keyword evidence="10" id="KW-0413">Isomerase</keyword>
<dbReference type="Pfam" id="PF16450">
    <property type="entry name" value="Prot_ATP_ID_OB_C"/>
    <property type="match status" value="1"/>
</dbReference>
<evidence type="ECO:0000313" key="10">
    <source>
        <dbReference type="EMBL" id="MFB8766184.1"/>
    </source>
</evidence>
<dbReference type="InterPro" id="IPR003960">
    <property type="entry name" value="ATPase_AAA_CS"/>
</dbReference>
<comment type="similarity">
    <text evidence="6 7">Belongs to the AAA ATPase family.</text>
</comment>
<dbReference type="InterPro" id="IPR050168">
    <property type="entry name" value="AAA_ATPase_domain"/>
</dbReference>
<dbReference type="PANTHER" id="PTHR23077">
    <property type="entry name" value="AAA-FAMILY ATPASE"/>
    <property type="match status" value="1"/>
</dbReference>
<dbReference type="FunFam" id="3.40.50.300:FF:000155">
    <property type="entry name" value="AAA ATPase forming ring-shaped complexes"/>
    <property type="match status" value="1"/>
</dbReference>
<evidence type="ECO:0000256" key="5">
    <source>
        <dbReference type="ARBA" id="ARBA00023186"/>
    </source>
</evidence>
<comment type="subunit">
    <text evidence="6">Homohexamer. Assembles into a hexameric ring structure.</text>
</comment>
<dbReference type="Pfam" id="PF17758">
    <property type="entry name" value="Prot_ATP_ID_OB_N"/>
    <property type="match status" value="1"/>
</dbReference>
<dbReference type="Proteomes" id="UP001585053">
    <property type="component" value="Unassembled WGS sequence"/>
</dbReference>
<keyword evidence="3 11" id="KW-0647">Proteasome</keyword>
<evidence type="ECO:0000313" key="11">
    <source>
        <dbReference type="EMBL" id="MYR34731.1"/>
    </source>
</evidence>
<dbReference type="NCBIfam" id="TIGR03689">
    <property type="entry name" value="pup_AAA"/>
    <property type="match status" value="1"/>
</dbReference>
<dbReference type="GeneID" id="91389523"/>
<dbReference type="InterPro" id="IPR003593">
    <property type="entry name" value="AAA+_ATPase"/>
</dbReference>
<keyword evidence="4 6" id="KW-0175">Coiled coil</keyword>
<dbReference type="GO" id="GO:0019941">
    <property type="term" value="P:modification-dependent protein catabolic process"/>
    <property type="evidence" value="ECO:0007669"/>
    <property type="project" value="InterPro"/>
</dbReference>
<dbReference type="AlphaFoldDB" id="A0A7K2IXM7"/>
<evidence type="ECO:0000256" key="3">
    <source>
        <dbReference type="ARBA" id="ARBA00022942"/>
    </source>
</evidence>
<dbReference type="Pfam" id="PF00004">
    <property type="entry name" value="AAA"/>
    <property type="match status" value="1"/>
</dbReference>
<dbReference type="GO" id="GO:0010498">
    <property type="term" value="P:proteasomal protein catabolic process"/>
    <property type="evidence" value="ECO:0007669"/>
    <property type="project" value="InterPro"/>
</dbReference>
<dbReference type="InterPro" id="IPR003959">
    <property type="entry name" value="ATPase_AAA_core"/>
</dbReference>